<dbReference type="Proteomes" id="UP000216725">
    <property type="component" value="Unassembled WGS sequence"/>
</dbReference>
<comment type="subcellular location">
    <subcellularLocation>
        <location evidence="1">Cell inner membrane</location>
        <topology evidence="1">Multi-pass membrane protein</topology>
    </subcellularLocation>
</comment>
<comment type="similarity">
    <text evidence="10">Belongs to the ABC transporter superfamily. Siderophore-Fe(3+) uptake transporter (SIUT) (TC 3.A.1.21) family.</text>
</comment>
<keyword evidence="6" id="KW-0547">Nucleotide-binding</keyword>
<dbReference type="Gene3D" id="3.40.50.300">
    <property type="entry name" value="P-loop containing nucleotide triphosphate hydrolases"/>
    <property type="match status" value="1"/>
</dbReference>
<dbReference type="InterPro" id="IPR036640">
    <property type="entry name" value="ABC1_TM_sf"/>
</dbReference>
<dbReference type="InterPro" id="IPR003439">
    <property type="entry name" value="ABC_transporter-like_ATP-bd"/>
</dbReference>
<feature type="region of interest" description="Disordered" evidence="11">
    <location>
        <begin position="1"/>
        <end position="60"/>
    </location>
</feature>
<evidence type="ECO:0000256" key="3">
    <source>
        <dbReference type="ARBA" id="ARBA00022475"/>
    </source>
</evidence>
<dbReference type="GO" id="GO:0005524">
    <property type="term" value="F:ATP binding"/>
    <property type="evidence" value="ECO:0007669"/>
    <property type="project" value="UniProtKB-KW"/>
</dbReference>
<reference evidence="15 16" key="1">
    <citation type="journal article" date="2017" name="BMC Genomics">
        <title>Comparative genomic and phylogenomic analyses of the Bifidobacteriaceae family.</title>
        <authorList>
            <person name="Lugli G.A."/>
            <person name="Milani C."/>
            <person name="Turroni F."/>
            <person name="Duranti S."/>
            <person name="Mancabelli L."/>
            <person name="Mangifesta M."/>
            <person name="Ferrario C."/>
            <person name="Modesto M."/>
            <person name="Mattarelli P."/>
            <person name="Jiri K."/>
            <person name="van Sinderen D."/>
            <person name="Ventura M."/>
        </authorList>
    </citation>
    <scope>NUCLEOTIDE SEQUENCE [LARGE SCALE GENOMIC DNA]</scope>
    <source>
        <strain evidence="15 16">DSM 24742</strain>
    </source>
</reference>
<feature type="domain" description="ABC transporter" evidence="13">
    <location>
        <begin position="415"/>
        <end position="651"/>
    </location>
</feature>
<feature type="transmembrane region" description="Helical" evidence="12">
    <location>
        <begin position="94"/>
        <end position="118"/>
    </location>
</feature>
<feature type="transmembrane region" description="Helical" evidence="12">
    <location>
        <begin position="130"/>
        <end position="150"/>
    </location>
</feature>
<dbReference type="Pfam" id="PF00664">
    <property type="entry name" value="ABC_membrane"/>
    <property type="match status" value="1"/>
</dbReference>
<dbReference type="PROSITE" id="PS50929">
    <property type="entry name" value="ABC_TM1F"/>
    <property type="match status" value="1"/>
</dbReference>
<dbReference type="GO" id="GO:0015421">
    <property type="term" value="F:ABC-type oligopeptide transporter activity"/>
    <property type="evidence" value="ECO:0007669"/>
    <property type="project" value="TreeGrafter"/>
</dbReference>
<evidence type="ECO:0000256" key="6">
    <source>
        <dbReference type="ARBA" id="ARBA00022741"/>
    </source>
</evidence>
<keyword evidence="16" id="KW-1185">Reference proteome</keyword>
<gene>
    <name evidence="15" type="ORF">PSRA_0456</name>
</gene>
<keyword evidence="8 12" id="KW-1133">Transmembrane helix</keyword>
<comment type="caution">
    <text evidence="15">The sequence shown here is derived from an EMBL/GenBank/DDBJ whole genome shotgun (WGS) entry which is preliminary data.</text>
</comment>
<dbReference type="PANTHER" id="PTHR43394">
    <property type="entry name" value="ATP-DEPENDENT PERMEASE MDL1, MITOCHONDRIAL"/>
    <property type="match status" value="1"/>
</dbReference>
<evidence type="ECO:0000256" key="2">
    <source>
        <dbReference type="ARBA" id="ARBA00022448"/>
    </source>
</evidence>
<name>A0A261EZJ6_9BIFI</name>
<proteinExistence type="inferred from homology"/>
<feature type="transmembrane region" description="Helical" evidence="12">
    <location>
        <begin position="212"/>
        <end position="229"/>
    </location>
</feature>
<dbReference type="EMBL" id="MWWR01000004">
    <property type="protein sequence ID" value="OZG52267.1"/>
    <property type="molecule type" value="Genomic_DNA"/>
</dbReference>
<dbReference type="InterPro" id="IPR003593">
    <property type="entry name" value="AAA+_ATPase"/>
</dbReference>
<evidence type="ECO:0000256" key="5">
    <source>
        <dbReference type="ARBA" id="ARBA00022692"/>
    </source>
</evidence>
<evidence type="ECO:0000313" key="15">
    <source>
        <dbReference type="EMBL" id="OZG52267.1"/>
    </source>
</evidence>
<dbReference type="PROSITE" id="PS00211">
    <property type="entry name" value="ABC_TRANSPORTER_1"/>
    <property type="match status" value="1"/>
</dbReference>
<evidence type="ECO:0000313" key="16">
    <source>
        <dbReference type="Proteomes" id="UP000216725"/>
    </source>
</evidence>
<dbReference type="PANTHER" id="PTHR43394:SF1">
    <property type="entry name" value="ATP-BINDING CASSETTE SUB-FAMILY B MEMBER 10, MITOCHONDRIAL"/>
    <property type="match status" value="1"/>
</dbReference>
<evidence type="ECO:0000256" key="11">
    <source>
        <dbReference type="SAM" id="MobiDB-lite"/>
    </source>
</evidence>
<evidence type="ECO:0000256" key="4">
    <source>
        <dbReference type="ARBA" id="ARBA00022519"/>
    </source>
</evidence>
<evidence type="ECO:0000256" key="12">
    <source>
        <dbReference type="SAM" id="Phobius"/>
    </source>
</evidence>
<evidence type="ECO:0000256" key="8">
    <source>
        <dbReference type="ARBA" id="ARBA00022989"/>
    </source>
</evidence>
<feature type="transmembrane region" description="Helical" evidence="12">
    <location>
        <begin position="235"/>
        <end position="255"/>
    </location>
</feature>
<dbReference type="InterPro" id="IPR011527">
    <property type="entry name" value="ABC1_TM_dom"/>
</dbReference>
<keyword evidence="9 12" id="KW-0472">Membrane</keyword>
<feature type="compositionally biased region" description="Low complexity" evidence="11">
    <location>
        <begin position="661"/>
        <end position="679"/>
    </location>
</feature>
<keyword evidence="5 12" id="KW-0812">Transmembrane</keyword>
<dbReference type="InterPro" id="IPR027417">
    <property type="entry name" value="P-loop_NTPase"/>
</dbReference>
<dbReference type="FunFam" id="3.40.50.300:FF:000221">
    <property type="entry name" value="Multidrug ABC transporter ATP-binding protein"/>
    <property type="match status" value="1"/>
</dbReference>
<feature type="region of interest" description="Disordered" evidence="11">
    <location>
        <begin position="653"/>
        <end position="679"/>
    </location>
</feature>
<evidence type="ECO:0000256" key="1">
    <source>
        <dbReference type="ARBA" id="ARBA00004429"/>
    </source>
</evidence>
<dbReference type="CDD" id="cd18548">
    <property type="entry name" value="ABC_6TM_Tm287_like"/>
    <property type="match status" value="1"/>
</dbReference>
<keyword evidence="4" id="KW-0997">Cell inner membrane</keyword>
<feature type="compositionally biased region" description="Low complexity" evidence="11">
    <location>
        <begin position="11"/>
        <end position="44"/>
    </location>
</feature>
<dbReference type="SUPFAM" id="SSF52540">
    <property type="entry name" value="P-loop containing nucleoside triphosphate hydrolases"/>
    <property type="match status" value="1"/>
</dbReference>
<dbReference type="Pfam" id="PF00005">
    <property type="entry name" value="ABC_tran"/>
    <property type="match status" value="1"/>
</dbReference>
<evidence type="ECO:0000259" key="13">
    <source>
        <dbReference type="PROSITE" id="PS50893"/>
    </source>
</evidence>
<dbReference type="GO" id="GO:0005886">
    <property type="term" value="C:plasma membrane"/>
    <property type="evidence" value="ECO:0007669"/>
    <property type="project" value="UniProtKB-SubCell"/>
</dbReference>
<dbReference type="Gene3D" id="1.20.1560.10">
    <property type="entry name" value="ABC transporter type 1, transmembrane domain"/>
    <property type="match status" value="1"/>
</dbReference>
<dbReference type="SUPFAM" id="SSF90123">
    <property type="entry name" value="ABC transporter transmembrane region"/>
    <property type="match status" value="1"/>
</dbReference>
<organism evidence="15 16">
    <name type="scientific">Pseudoscardovia radai</name>
    <dbReference type="NCBI Taxonomy" id="987066"/>
    <lineage>
        <taxon>Bacteria</taxon>
        <taxon>Bacillati</taxon>
        <taxon>Actinomycetota</taxon>
        <taxon>Actinomycetes</taxon>
        <taxon>Bifidobacteriales</taxon>
        <taxon>Bifidobacteriaceae</taxon>
        <taxon>Pseudoscardovia</taxon>
    </lineage>
</organism>
<sequence>MVRHSDDTQRTAPDGGPNPADPADPAAATPATPAAATPATAATTKKSYKVNTPLGDDGEPLDAEALQEYTRDQGHKGDYRLIGRSMREYRKHAILAPAYVVGEAIVEILIPTFMAYLLDQGITAGNMARVWQWGAVLVACAIVSLVCGFASGREAAIAAAGFSKNLRHDLFEKAQGFSFTNIDHFSTGSLITRLTTDVTNVQMAFQMTIRTVFRAPVLAVCAWIFAFRISHSISVVFLAVIPVLLVALIVIAGSVHPIFVRVFHLYDVLNNNVEENLAGIRVVKSFDREEHEDSKFMRISQRIYDGFCKAESRLALNPPAMLLCEYTLMIAIAWMGAKQIVASGNDAALGLTTGDLTSLVAYAMELLMSLMMISMVYVMVIISRASVARICAVLREEPTMTVPADAATDVKDGSVEFSHVTFRYEETSEEPVLDDVSLSVPSGSTLGIVGGTGSAKSSLVQLIPRLYDVSSGFVRVGGHDVRDYDLDALRNNVGMVLQKNTLFSGTIAENLRWGNPNATDEEVRHAAELAQADEFVQGFPDKYNTMIEQGGTNVSGGQRQRLCIARVLLKKPKVLILDDSTSAVDTKTDAKIREAFAHEIPGTTTIIIAQRISSVQDADQIIVMDRGRIVARGTHDELLRSCEDYRQIWQSQTKSMAQPQAAGATAADATTTEGGADHE</sequence>
<keyword evidence="2" id="KW-0813">Transport</keyword>
<dbReference type="InterPro" id="IPR017871">
    <property type="entry name" value="ABC_transporter-like_CS"/>
</dbReference>
<dbReference type="PROSITE" id="PS50893">
    <property type="entry name" value="ABC_TRANSPORTER_2"/>
    <property type="match status" value="1"/>
</dbReference>
<evidence type="ECO:0000256" key="10">
    <source>
        <dbReference type="ARBA" id="ARBA00023455"/>
    </source>
</evidence>
<accession>A0A261EZJ6</accession>
<feature type="transmembrane region" description="Helical" evidence="12">
    <location>
        <begin position="319"/>
        <end position="337"/>
    </location>
</feature>
<evidence type="ECO:0000256" key="7">
    <source>
        <dbReference type="ARBA" id="ARBA00022840"/>
    </source>
</evidence>
<protein>
    <submittedName>
        <fullName evidence="15">ABC transporter</fullName>
    </submittedName>
</protein>
<keyword evidence="7" id="KW-0067">ATP-binding</keyword>
<dbReference type="InterPro" id="IPR039421">
    <property type="entry name" value="Type_1_exporter"/>
</dbReference>
<feature type="transmembrane region" description="Helical" evidence="12">
    <location>
        <begin position="359"/>
        <end position="380"/>
    </location>
</feature>
<evidence type="ECO:0000259" key="14">
    <source>
        <dbReference type="PROSITE" id="PS50929"/>
    </source>
</evidence>
<evidence type="ECO:0000256" key="9">
    <source>
        <dbReference type="ARBA" id="ARBA00023136"/>
    </source>
</evidence>
<feature type="domain" description="ABC transmembrane type-1" evidence="14">
    <location>
        <begin position="94"/>
        <end position="380"/>
    </location>
</feature>
<keyword evidence="3" id="KW-1003">Cell membrane</keyword>
<dbReference type="AlphaFoldDB" id="A0A261EZJ6"/>
<dbReference type="GO" id="GO:0016887">
    <property type="term" value="F:ATP hydrolysis activity"/>
    <property type="evidence" value="ECO:0007669"/>
    <property type="project" value="InterPro"/>
</dbReference>
<dbReference type="SMART" id="SM00382">
    <property type="entry name" value="AAA"/>
    <property type="match status" value="1"/>
</dbReference>